<gene>
    <name evidence="2" type="ORF">GOODEAATRI_006710</name>
</gene>
<feature type="region of interest" description="Disordered" evidence="1">
    <location>
        <begin position="91"/>
        <end position="143"/>
    </location>
</feature>
<evidence type="ECO:0008006" key="4">
    <source>
        <dbReference type="Google" id="ProtNLM"/>
    </source>
</evidence>
<name>A0ABV0PBX9_9TELE</name>
<evidence type="ECO:0000313" key="3">
    <source>
        <dbReference type="Proteomes" id="UP001476798"/>
    </source>
</evidence>
<keyword evidence="3" id="KW-1185">Reference proteome</keyword>
<dbReference type="EMBL" id="JAHRIO010070291">
    <property type="protein sequence ID" value="MEQ2180970.1"/>
    <property type="molecule type" value="Genomic_DNA"/>
</dbReference>
<comment type="caution">
    <text evidence="2">The sequence shown here is derived from an EMBL/GenBank/DDBJ whole genome shotgun (WGS) entry which is preliminary data.</text>
</comment>
<dbReference type="SUPFAM" id="SSF53098">
    <property type="entry name" value="Ribonuclease H-like"/>
    <property type="match status" value="1"/>
</dbReference>
<sequence length="263" mass="29187">MMLALRRMVHETTWSIVMTLLAQARIEATDTASAPPLIMVKREQVVDILGLLEPFEEALQPFSDATPETQTEFLTPPSKSEAHSILESLLENKTEPAAVEETTEQTTNLSTKKKDGAEESQADIKASTDPSAGSSDDNYDGVGESDLKRKSIFNYLQPPVKTMRISELDMYLSDPMCESGSSLLYWKSAFQFPRLQDIAKKLLAAPVASGGFDKLYPMAACIVRAKRNRLPSHTTERLLLYKNSIKARTVNRVSGVPKHLKVK</sequence>
<reference evidence="2 3" key="1">
    <citation type="submission" date="2021-06" db="EMBL/GenBank/DDBJ databases">
        <authorList>
            <person name="Palmer J.M."/>
        </authorList>
    </citation>
    <scope>NUCLEOTIDE SEQUENCE [LARGE SCALE GENOMIC DNA]</scope>
    <source>
        <strain evidence="2 3">GA_2019</strain>
        <tissue evidence="2">Muscle</tissue>
    </source>
</reference>
<accession>A0ABV0PBX9</accession>
<dbReference type="InterPro" id="IPR012337">
    <property type="entry name" value="RNaseH-like_sf"/>
</dbReference>
<protein>
    <recommendedName>
        <fullName evidence="4">HAT C-terminal dimerisation domain-containing protein</fullName>
    </recommendedName>
</protein>
<dbReference type="Proteomes" id="UP001476798">
    <property type="component" value="Unassembled WGS sequence"/>
</dbReference>
<evidence type="ECO:0000313" key="2">
    <source>
        <dbReference type="EMBL" id="MEQ2180970.1"/>
    </source>
</evidence>
<organism evidence="2 3">
    <name type="scientific">Goodea atripinnis</name>
    <dbReference type="NCBI Taxonomy" id="208336"/>
    <lineage>
        <taxon>Eukaryota</taxon>
        <taxon>Metazoa</taxon>
        <taxon>Chordata</taxon>
        <taxon>Craniata</taxon>
        <taxon>Vertebrata</taxon>
        <taxon>Euteleostomi</taxon>
        <taxon>Actinopterygii</taxon>
        <taxon>Neopterygii</taxon>
        <taxon>Teleostei</taxon>
        <taxon>Neoteleostei</taxon>
        <taxon>Acanthomorphata</taxon>
        <taxon>Ovalentaria</taxon>
        <taxon>Atherinomorphae</taxon>
        <taxon>Cyprinodontiformes</taxon>
        <taxon>Goodeidae</taxon>
        <taxon>Goodea</taxon>
    </lineage>
</organism>
<proteinExistence type="predicted"/>
<evidence type="ECO:0000256" key="1">
    <source>
        <dbReference type="SAM" id="MobiDB-lite"/>
    </source>
</evidence>